<evidence type="ECO:0000256" key="3">
    <source>
        <dbReference type="SAM" id="MobiDB-lite"/>
    </source>
</evidence>
<accession>A0A1I2HFR4</accession>
<organism evidence="4 5">
    <name type="scientific">Paenibacillus algorifonticola</name>
    <dbReference type="NCBI Taxonomy" id="684063"/>
    <lineage>
        <taxon>Bacteria</taxon>
        <taxon>Bacillati</taxon>
        <taxon>Bacillota</taxon>
        <taxon>Bacilli</taxon>
        <taxon>Bacillales</taxon>
        <taxon>Paenibacillaceae</taxon>
        <taxon>Paenibacillus</taxon>
    </lineage>
</organism>
<feature type="compositionally biased region" description="Polar residues" evidence="3">
    <location>
        <begin position="195"/>
        <end position="206"/>
    </location>
</feature>
<gene>
    <name evidence="4" type="ORF">SAMN04487969_12356</name>
</gene>
<feature type="coiled-coil region" evidence="2">
    <location>
        <begin position="115"/>
        <end position="142"/>
    </location>
</feature>
<dbReference type="Pfam" id="PF04012">
    <property type="entry name" value="PspA_IM30"/>
    <property type="match status" value="1"/>
</dbReference>
<dbReference type="EMBL" id="FONN01000023">
    <property type="protein sequence ID" value="SFF29004.1"/>
    <property type="molecule type" value="Genomic_DNA"/>
</dbReference>
<protein>
    <submittedName>
        <fullName evidence="4">Phage shock protein A (PspA) family protein</fullName>
    </submittedName>
</protein>
<comment type="similarity">
    <text evidence="1">Belongs to the PspA/Vipp/IM30 family.</text>
</comment>
<name>A0A1I2HFR4_9BACL</name>
<dbReference type="PANTHER" id="PTHR31088:SF6">
    <property type="entry name" value="PHAGE SHOCK PROTEIN A"/>
    <property type="match status" value="1"/>
</dbReference>
<keyword evidence="5" id="KW-1185">Reference proteome</keyword>
<feature type="region of interest" description="Disordered" evidence="3">
    <location>
        <begin position="171"/>
        <end position="222"/>
    </location>
</feature>
<proteinExistence type="inferred from homology"/>
<evidence type="ECO:0000313" key="5">
    <source>
        <dbReference type="Proteomes" id="UP000183410"/>
    </source>
</evidence>
<dbReference type="OrthoDB" id="9779630at2"/>
<dbReference type="InterPro" id="IPR007157">
    <property type="entry name" value="PspA_VIPP1"/>
</dbReference>
<feature type="compositionally biased region" description="Basic and acidic residues" evidence="3">
    <location>
        <begin position="171"/>
        <end position="180"/>
    </location>
</feature>
<keyword evidence="2" id="KW-0175">Coiled coil</keyword>
<dbReference type="Proteomes" id="UP000183410">
    <property type="component" value="Unassembled WGS sequence"/>
</dbReference>
<evidence type="ECO:0000256" key="2">
    <source>
        <dbReference type="SAM" id="Coils"/>
    </source>
</evidence>
<reference evidence="5" key="1">
    <citation type="submission" date="2016-10" db="EMBL/GenBank/DDBJ databases">
        <authorList>
            <person name="Varghese N."/>
            <person name="Submissions S."/>
        </authorList>
    </citation>
    <scope>NUCLEOTIDE SEQUENCE [LARGE SCALE GENOMIC DNA]</scope>
    <source>
        <strain evidence="5">CGMCC 1.10223</strain>
    </source>
</reference>
<dbReference type="PANTHER" id="PTHR31088">
    <property type="entry name" value="MEMBRANE-ASSOCIATED PROTEIN VIPP1, CHLOROPLASTIC"/>
    <property type="match status" value="1"/>
</dbReference>
<sequence>MGILQRVFSMTKAAANEMLDKMENPVTMLNQYLRDLDEDIASTERESLHQQGQERVLQAKLTELQEQADYYESKAEQAVAGEREEEARAALEAKLAYADQREETSKLAQLAKQSAFELGLRLESLKEEKIRLQEKRKELVLRLKKTDGATGYSSGDSLQGSFASRGFDRIEQKLMEREAQQELSKAPYGAGRDTAGNTKQNEQQSARVEEELQRLLQKKSVG</sequence>
<dbReference type="AlphaFoldDB" id="A0A1I2HFR4"/>
<evidence type="ECO:0000256" key="1">
    <source>
        <dbReference type="ARBA" id="ARBA00043985"/>
    </source>
</evidence>
<evidence type="ECO:0000313" key="4">
    <source>
        <dbReference type="EMBL" id="SFF29004.1"/>
    </source>
</evidence>
<dbReference type="RefSeq" id="WP_046233829.1">
    <property type="nucleotide sequence ID" value="NZ_FONN01000023.1"/>
</dbReference>